<keyword evidence="9" id="KW-1185">Reference proteome</keyword>
<organism evidence="8 9">
    <name type="scientific">Megasphaera lornae</name>
    <dbReference type="NCBI Taxonomy" id="1000568"/>
    <lineage>
        <taxon>Bacteria</taxon>
        <taxon>Bacillati</taxon>
        <taxon>Bacillota</taxon>
        <taxon>Negativicutes</taxon>
        <taxon>Veillonellales</taxon>
        <taxon>Veillonellaceae</taxon>
        <taxon>Megasphaera</taxon>
    </lineage>
</organism>
<keyword evidence="5" id="KW-0010">Activator</keyword>
<dbReference type="RefSeq" id="WP_007390376.1">
    <property type="nucleotide sequence ID" value="NZ_AFIJ01000004.1"/>
</dbReference>
<comment type="caution">
    <text evidence="8">The sequence shown here is derived from an EMBL/GenBank/DDBJ whole genome shotgun (WGS) entry which is preliminary data.</text>
</comment>
<protein>
    <submittedName>
        <fullName evidence="8">Transcriptional regulator, AraC family</fullName>
    </submittedName>
</protein>
<name>A0ABN0D2F0_9FIRM</name>
<dbReference type="PANTHER" id="PTHR43280">
    <property type="entry name" value="ARAC-FAMILY TRANSCRIPTIONAL REGULATOR"/>
    <property type="match status" value="1"/>
</dbReference>
<proteinExistence type="predicted"/>
<keyword evidence="6" id="KW-0804">Transcription</keyword>
<evidence type="ECO:0000256" key="3">
    <source>
        <dbReference type="ARBA" id="ARBA00023015"/>
    </source>
</evidence>
<evidence type="ECO:0000256" key="5">
    <source>
        <dbReference type="ARBA" id="ARBA00023159"/>
    </source>
</evidence>
<evidence type="ECO:0000313" key="9">
    <source>
        <dbReference type="Proteomes" id="UP000004018"/>
    </source>
</evidence>
<dbReference type="PRINTS" id="PR00032">
    <property type="entry name" value="HTHARAC"/>
</dbReference>
<dbReference type="SUPFAM" id="SSF57884">
    <property type="entry name" value="Ada DNA repair protein, N-terminal domain (N-Ada 10)"/>
    <property type="match status" value="1"/>
</dbReference>
<keyword evidence="2" id="KW-0489">Methyltransferase</keyword>
<dbReference type="InterPro" id="IPR018060">
    <property type="entry name" value="HTH_AraC"/>
</dbReference>
<keyword evidence="3" id="KW-0805">Transcription regulation</keyword>
<dbReference type="Pfam" id="PF12833">
    <property type="entry name" value="HTH_18"/>
    <property type="match status" value="1"/>
</dbReference>
<dbReference type="InterPro" id="IPR020449">
    <property type="entry name" value="Tscrpt_reg_AraC-type_HTH"/>
</dbReference>
<evidence type="ECO:0000259" key="7">
    <source>
        <dbReference type="PROSITE" id="PS01124"/>
    </source>
</evidence>
<evidence type="ECO:0000256" key="6">
    <source>
        <dbReference type="ARBA" id="ARBA00023163"/>
    </source>
</evidence>
<dbReference type="InterPro" id="IPR009057">
    <property type="entry name" value="Homeodomain-like_sf"/>
</dbReference>
<feature type="domain" description="HTH araC/xylS-type" evidence="7">
    <location>
        <begin position="81"/>
        <end position="179"/>
    </location>
</feature>
<dbReference type="Proteomes" id="UP000004018">
    <property type="component" value="Unassembled WGS sequence"/>
</dbReference>
<dbReference type="SUPFAM" id="SSF46689">
    <property type="entry name" value="Homeodomain-like"/>
    <property type="match status" value="1"/>
</dbReference>
<reference evidence="8 9" key="1">
    <citation type="submission" date="2011-04" db="EMBL/GenBank/DDBJ databases">
        <authorList>
            <person name="Harkins D.M."/>
            <person name="Madupu R."/>
            <person name="Durkin A.S."/>
            <person name="Torralba M."/>
            <person name="Methe B."/>
            <person name="Sutton G.G."/>
            <person name="Nelson K.E."/>
        </authorList>
    </citation>
    <scope>NUCLEOTIDE SEQUENCE [LARGE SCALE GENOMIC DNA]</scope>
    <source>
        <strain evidence="8 9">UPII 199-6</strain>
    </source>
</reference>
<dbReference type="InterPro" id="IPR004026">
    <property type="entry name" value="Ada_DNA_repair_Zn-bd"/>
</dbReference>
<dbReference type="EMBL" id="AFIJ01000004">
    <property type="protein sequence ID" value="EGL42369.1"/>
    <property type="molecule type" value="Genomic_DNA"/>
</dbReference>
<dbReference type="PIRSF" id="PIRSF000408">
    <property type="entry name" value="Alkyltransferas_AdaA"/>
    <property type="match status" value="1"/>
</dbReference>
<sequence length="186" mass="21674">MTPEEWQAIKKRDTAYDGKFLYGVTTTKVICRPSCATRHAVPSHIVIFYDLPSALQAGYRPCCCCRPDCPEWKGAKKELAEKAKKYIHLHYTEKFSLRAISAALFVNCNYLVRIFHEITNDTLLSYHHRLRCQEAKRLLLQDEYSIAYISTAVGYCSPSHFARIFKKYVHQTPSAYRMRQQQSKRK</sequence>
<evidence type="ECO:0000313" key="8">
    <source>
        <dbReference type="EMBL" id="EGL42369.1"/>
    </source>
</evidence>
<accession>A0ABN0D2F0</accession>
<gene>
    <name evidence="8" type="ORF">HMPREF1039_0832</name>
</gene>
<dbReference type="Gene3D" id="3.40.10.10">
    <property type="entry name" value="DNA Methylphosphotriester Repair Domain"/>
    <property type="match status" value="1"/>
</dbReference>
<dbReference type="Pfam" id="PF02805">
    <property type="entry name" value="Ada_Zn_binding"/>
    <property type="match status" value="1"/>
</dbReference>
<dbReference type="InterPro" id="IPR035451">
    <property type="entry name" value="Ada-like_dom_sf"/>
</dbReference>
<evidence type="ECO:0000256" key="2">
    <source>
        <dbReference type="ARBA" id="ARBA00022603"/>
    </source>
</evidence>
<keyword evidence="4" id="KW-0238">DNA-binding</keyword>
<dbReference type="Gene3D" id="1.10.10.60">
    <property type="entry name" value="Homeodomain-like"/>
    <property type="match status" value="2"/>
</dbReference>
<dbReference type="PANTHER" id="PTHR43280:SF28">
    <property type="entry name" value="HTH-TYPE TRANSCRIPTIONAL ACTIVATOR RHAS"/>
    <property type="match status" value="1"/>
</dbReference>
<dbReference type="PROSITE" id="PS01124">
    <property type="entry name" value="HTH_ARAC_FAMILY_2"/>
    <property type="match status" value="1"/>
</dbReference>
<comment type="cofactor">
    <cofactor evidence="1">
        <name>Zn(2+)</name>
        <dbReference type="ChEBI" id="CHEBI:29105"/>
    </cofactor>
</comment>
<evidence type="ECO:0000256" key="1">
    <source>
        <dbReference type="ARBA" id="ARBA00001947"/>
    </source>
</evidence>
<dbReference type="SMART" id="SM00342">
    <property type="entry name" value="HTH_ARAC"/>
    <property type="match status" value="1"/>
</dbReference>
<keyword evidence="2" id="KW-0808">Transferase</keyword>
<evidence type="ECO:0000256" key="4">
    <source>
        <dbReference type="ARBA" id="ARBA00023125"/>
    </source>
</evidence>
<dbReference type="InterPro" id="IPR016220">
    <property type="entry name" value="Me-P-triester_DNA_alkyl-Trfase"/>
</dbReference>